<organism evidence="1 2">
    <name type="scientific">Verticillium longisporum</name>
    <name type="common">Verticillium dahliae var. longisporum</name>
    <dbReference type="NCBI Taxonomy" id="100787"/>
    <lineage>
        <taxon>Eukaryota</taxon>
        <taxon>Fungi</taxon>
        <taxon>Dikarya</taxon>
        <taxon>Ascomycota</taxon>
        <taxon>Pezizomycotina</taxon>
        <taxon>Sordariomycetes</taxon>
        <taxon>Hypocreomycetidae</taxon>
        <taxon>Glomerellales</taxon>
        <taxon>Plectosphaerellaceae</taxon>
        <taxon>Verticillium</taxon>
    </lineage>
</organism>
<dbReference type="Proteomes" id="UP000044602">
    <property type="component" value="Unassembled WGS sequence"/>
</dbReference>
<reference evidence="1 2" key="1">
    <citation type="submission" date="2015-05" db="EMBL/GenBank/DDBJ databases">
        <authorList>
            <person name="Wang D.B."/>
            <person name="Wang M."/>
        </authorList>
    </citation>
    <scope>NUCLEOTIDE SEQUENCE [LARGE SCALE GENOMIC DNA]</scope>
    <source>
        <strain evidence="1">VL1</strain>
    </source>
</reference>
<dbReference type="AlphaFoldDB" id="A0A0G4MTU6"/>
<evidence type="ECO:0000313" key="2">
    <source>
        <dbReference type="Proteomes" id="UP000044602"/>
    </source>
</evidence>
<proteinExistence type="predicted"/>
<evidence type="ECO:0000313" key="1">
    <source>
        <dbReference type="EMBL" id="CRK37688.1"/>
    </source>
</evidence>
<protein>
    <submittedName>
        <fullName evidence="1">Uncharacterized protein</fullName>
    </submittedName>
</protein>
<feature type="non-terminal residue" evidence="1">
    <location>
        <position position="1"/>
    </location>
</feature>
<sequence>RRLGRRPPRLLDHGPDLPLGLGRRRLRRAL</sequence>
<name>A0A0G4MTU6_VERLO</name>
<accession>A0A0G4MTU6</accession>
<dbReference type="EMBL" id="CVQH01024867">
    <property type="protein sequence ID" value="CRK37688.1"/>
    <property type="molecule type" value="Genomic_DNA"/>
</dbReference>
<keyword evidence="2" id="KW-1185">Reference proteome</keyword>
<gene>
    <name evidence="1" type="ORF">BN1708_020328</name>
</gene>